<feature type="transmembrane region" description="Helical" evidence="5">
    <location>
        <begin position="169"/>
        <end position="188"/>
    </location>
</feature>
<dbReference type="OrthoDB" id="1263582at2"/>
<dbReference type="RefSeq" id="WP_076562287.1">
    <property type="nucleotide sequence ID" value="NZ_CP033929.1"/>
</dbReference>
<feature type="transmembrane region" description="Helical" evidence="5">
    <location>
        <begin position="58"/>
        <end position="77"/>
    </location>
</feature>
<feature type="transmembrane region" description="Helical" evidence="5">
    <location>
        <begin position="18"/>
        <end position="38"/>
    </location>
</feature>
<organism evidence="8 10">
    <name type="scientific">Chryseobacterium indoltheticum</name>
    <dbReference type="NCBI Taxonomy" id="254"/>
    <lineage>
        <taxon>Bacteria</taxon>
        <taxon>Pseudomonadati</taxon>
        <taxon>Bacteroidota</taxon>
        <taxon>Flavobacteriia</taxon>
        <taxon>Flavobacteriales</taxon>
        <taxon>Weeksellaceae</taxon>
        <taxon>Chryseobacterium group</taxon>
        <taxon>Chryseobacterium</taxon>
    </lineage>
</organism>
<protein>
    <submittedName>
        <fullName evidence="7 8">Yip1 domain</fullName>
    </submittedName>
</protein>
<feature type="domain" description="Yip1" evidence="6">
    <location>
        <begin position="19"/>
        <end position="184"/>
    </location>
</feature>
<feature type="transmembrane region" description="Helical" evidence="5">
    <location>
        <begin position="89"/>
        <end position="112"/>
    </location>
</feature>
<keyword evidence="9" id="KW-1185">Reference proteome</keyword>
<evidence type="ECO:0000313" key="7">
    <source>
        <dbReference type="EMBL" id="SIR22548.1"/>
    </source>
</evidence>
<evidence type="ECO:0000256" key="3">
    <source>
        <dbReference type="ARBA" id="ARBA00022989"/>
    </source>
</evidence>
<reference evidence="7 9" key="1">
    <citation type="submission" date="2017-01" db="EMBL/GenBank/DDBJ databases">
        <authorList>
            <person name="Varghese N."/>
            <person name="Submissions S."/>
        </authorList>
    </citation>
    <scope>NUCLEOTIDE SEQUENCE [LARGE SCALE GENOMIC DNA]</scope>
    <source>
        <strain evidence="7 9">ATCC 27950</strain>
    </source>
</reference>
<evidence type="ECO:0000256" key="1">
    <source>
        <dbReference type="ARBA" id="ARBA00004141"/>
    </source>
</evidence>
<dbReference type="KEGG" id="cil:EG358_07570"/>
<dbReference type="Pfam" id="PF04893">
    <property type="entry name" value="Yip1"/>
    <property type="match status" value="1"/>
</dbReference>
<reference evidence="8 10" key="2">
    <citation type="submission" date="2018-06" db="EMBL/GenBank/DDBJ databases">
        <authorList>
            <consortium name="Pathogen Informatics"/>
            <person name="Doyle S."/>
        </authorList>
    </citation>
    <scope>NUCLEOTIDE SEQUENCE [LARGE SCALE GENOMIC DNA]</scope>
    <source>
        <strain evidence="8 10">NCTC13560</strain>
    </source>
</reference>
<accession>A0A381FAZ6</accession>
<dbReference type="InterPro" id="IPR006977">
    <property type="entry name" value="Yip1_dom"/>
</dbReference>
<comment type="subcellular location">
    <subcellularLocation>
        <location evidence="1">Membrane</location>
        <topology evidence="1">Multi-pass membrane protein</topology>
    </subcellularLocation>
</comment>
<dbReference type="EMBL" id="UFVS01000001">
    <property type="protein sequence ID" value="SUX43634.1"/>
    <property type="molecule type" value="Genomic_DNA"/>
</dbReference>
<dbReference type="EMBL" id="FTMF01000015">
    <property type="protein sequence ID" value="SIR22548.1"/>
    <property type="molecule type" value="Genomic_DNA"/>
</dbReference>
<gene>
    <name evidence="8" type="ORF">NCTC13560_02125</name>
    <name evidence="7" type="ORF">SAMN05421682_11526</name>
</gene>
<dbReference type="GeneID" id="303673554"/>
<evidence type="ECO:0000313" key="10">
    <source>
        <dbReference type="Proteomes" id="UP000255231"/>
    </source>
</evidence>
<evidence type="ECO:0000256" key="4">
    <source>
        <dbReference type="ARBA" id="ARBA00023136"/>
    </source>
</evidence>
<keyword evidence="2 5" id="KW-0812">Transmembrane</keyword>
<evidence type="ECO:0000313" key="9">
    <source>
        <dbReference type="Proteomes" id="UP000185725"/>
    </source>
</evidence>
<keyword evidence="3 5" id="KW-1133">Transmembrane helix</keyword>
<evidence type="ECO:0000313" key="8">
    <source>
        <dbReference type="EMBL" id="SUX43634.1"/>
    </source>
</evidence>
<keyword evidence="4 5" id="KW-0472">Membrane</keyword>
<sequence length="189" mass="21418">MSWKTIFNPFLKFDEKTLLIAGLVSITAVFSFGYSVGLQTDSLFHFRSIDSEDSLLKIILSTLVVYAISIVIFFVYGKIINKRTRFIDVVNPIFISQFIVILLLLISEIPLIKNAQKQIMASVENQSYEIDTISVVIITIYSFISLAITAYGIAILFNGFKTATNMKDWRHIVIFAVLLLTTMLTMQLL</sequence>
<dbReference type="GO" id="GO:0016020">
    <property type="term" value="C:membrane"/>
    <property type="evidence" value="ECO:0007669"/>
    <property type="project" value="UniProtKB-SubCell"/>
</dbReference>
<proteinExistence type="predicted"/>
<evidence type="ECO:0000256" key="2">
    <source>
        <dbReference type="ARBA" id="ARBA00022692"/>
    </source>
</evidence>
<feature type="transmembrane region" description="Helical" evidence="5">
    <location>
        <begin position="132"/>
        <end position="157"/>
    </location>
</feature>
<name>A0A381FAZ6_9FLAO</name>
<dbReference type="Proteomes" id="UP000255231">
    <property type="component" value="Unassembled WGS sequence"/>
</dbReference>
<dbReference type="Proteomes" id="UP000185725">
    <property type="component" value="Unassembled WGS sequence"/>
</dbReference>
<evidence type="ECO:0000259" key="6">
    <source>
        <dbReference type="Pfam" id="PF04893"/>
    </source>
</evidence>
<evidence type="ECO:0000256" key="5">
    <source>
        <dbReference type="SAM" id="Phobius"/>
    </source>
</evidence>
<dbReference type="AlphaFoldDB" id="A0A381FAZ6"/>